<dbReference type="Proteomes" id="UP000319732">
    <property type="component" value="Unassembled WGS sequence"/>
</dbReference>
<dbReference type="Pfam" id="PF07277">
    <property type="entry name" value="SapC"/>
    <property type="match status" value="1"/>
</dbReference>
<dbReference type="InterPro" id="IPR010836">
    <property type="entry name" value="SapC"/>
</dbReference>
<protein>
    <submittedName>
        <fullName evidence="1">SapC family protein</fullName>
    </submittedName>
</protein>
<proteinExistence type="predicted"/>
<accession>A0A545TZA6</accession>
<evidence type="ECO:0000313" key="2">
    <source>
        <dbReference type="Proteomes" id="UP000319732"/>
    </source>
</evidence>
<keyword evidence="2" id="KW-1185">Reference proteome</keyword>
<evidence type="ECO:0000313" key="1">
    <source>
        <dbReference type="EMBL" id="TQV82545.1"/>
    </source>
</evidence>
<organism evidence="1 2">
    <name type="scientific">Exilibacterium tricleocarpae</name>
    <dbReference type="NCBI Taxonomy" id="2591008"/>
    <lineage>
        <taxon>Bacteria</taxon>
        <taxon>Pseudomonadati</taxon>
        <taxon>Pseudomonadota</taxon>
        <taxon>Gammaproteobacteria</taxon>
        <taxon>Cellvibrionales</taxon>
        <taxon>Cellvibrionaceae</taxon>
        <taxon>Exilibacterium</taxon>
    </lineage>
</organism>
<gene>
    <name evidence="1" type="ORF">FKG94_07370</name>
</gene>
<dbReference type="OrthoDB" id="9806524at2"/>
<dbReference type="EMBL" id="VHSG01000007">
    <property type="protein sequence ID" value="TQV82545.1"/>
    <property type="molecule type" value="Genomic_DNA"/>
</dbReference>
<sequence>MANESNAAATGKVNIVRVNKDKHKNIKIKSTSGMPQATKLHISSVVAREFPQAATNFPVVFIKDSNSGRYLAVSLFGFEEGENLFFEDGKWAATYVPMNIARYPFAIEVSENADKKAVVHVGLDKSSDYVNEEEGQALFSEQGEETDYLKSMTKYLGELFESEMVTQHFTNRMVEMELVQPMDFGLEMANGDKRSVTGIYTIHQEKLQNLDDEKLTALHKQGYLGPVYAMLTSLGQVNRLVRLRNKTGVNTINRLHLQLK</sequence>
<name>A0A545TZA6_9GAMM</name>
<comment type="caution">
    <text evidence="1">The sequence shown here is derived from an EMBL/GenBank/DDBJ whole genome shotgun (WGS) entry which is preliminary data.</text>
</comment>
<dbReference type="AlphaFoldDB" id="A0A545TZA6"/>
<reference evidence="1 2" key="1">
    <citation type="submission" date="2019-06" db="EMBL/GenBank/DDBJ databases">
        <title>Whole genome sequence for Cellvibrionaceae sp. R142.</title>
        <authorList>
            <person name="Wang G."/>
        </authorList>
    </citation>
    <scope>NUCLEOTIDE SEQUENCE [LARGE SCALE GENOMIC DNA]</scope>
    <source>
        <strain evidence="1 2">R142</strain>
    </source>
</reference>
<dbReference type="RefSeq" id="WP_142903561.1">
    <property type="nucleotide sequence ID" value="NZ_ML660090.1"/>
</dbReference>